<keyword evidence="6" id="KW-1185">Reference proteome</keyword>
<dbReference type="EMBL" id="VYYT01000051">
    <property type="protein sequence ID" value="KAK2773890.1"/>
    <property type="molecule type" value="Genomic_DNA"/>
</dbReference>
<dbReference type="Proteomes" id="UP001281614">
    <property type="component" value="Unassembled WGS sequence"/>
</dbReference>
<dbReference type="PANTHER" id="PTHR24198:SF165">
    <property type="entry name" value="ANKYRIN REPEAT-CONTAINING PROTEIN-RELATED"/>
    <property type="match status" value="1"/>
</dbReference>
<dbReference type="Gene3D" id="1.25.40.20">
    <property type="entry name" value="Ankyrin repeat-containing domain"/>
    <property type="match status" value="3"/>
</dbReference>
<dbReference type="PROSITE" id="PS50088">
    <property type="entry name" value="ANK_REPEAT"/>
    <property type="match status" value="4"/>
</dbReference>
<dbReference type="PANTHER" id="PTHR24198">
    <property type="entry name" value="ANKYRIN REPEAT AND PROTEIN KINASE DOMAIN-CONTAINING PROTEIN"/>
    <property type="match status" value="1"/>
</dbReference>
<accession>A0AAD9YNB2</accession>
<feature type="repeat" description="ANK" evidence="3">
    <location>
        <begin position="776"/>
        <end position="808"/>
    </location>
</feature>
<dbReference type="SMART" id="SM00248">
    <property type="entry name" value="ANK"/>
    <property type="match status" value="11"/>
</dbReference>
<evidence type="ECO:0000259" key="4">
    <source>
        <dbReference type="Pfam" id="PF24883"/>
    </source>
</evidence>
<evidence type="ECO:0000256" key="1">
    <source>
        <dbReference type="ARBA" id="ARBA00022737"/>
    </source>
</evidence>
<dbReference type="AlphaFoldDB" id="A0AAD9YNB2"/>
<dbReference type="Pfam" id="PF24883">
    <property type="entry name" value="NPHP3_N"/>
    <property type="match status" value="1"/>
</dbReference>
<dbReference type="SUPFAM" id="SSF48403">
    <property type="entry name" value="Ankyrin repeat"/>
    <property type="match status" value="2"/>
</dbReference>
<evidence type="ECO:0000256" key="2">
    <source>
        <dbReference type="ARBA" id="ARBA00023043"/>
    </source>
</evidence>
<evidence type="ECO:0000313" key="6">
    <source>
        <dbReference type="Proteomes" id="UP001281614"/>
    </source>
</evidence>
<dbReference type="Pfam" id="PF12796">
    <property type="entry name" value="Ank_2"/>
    <property type="match status" value="3"/>
</dbReference>
<comment type="caution">
    <text evidence="5">The sequence shown here is derived from an EMBL/GenBank/DDBJ whole genome shotgun (WGS) entry which is preliminary data.</text>
</comment>
<organism evidence="5 6">
    <name type="scientific">Colletotrichum kahawae</name>
    <name type="common">Coffee berry disease fungus</name>
    <dbReference type="NCBI Taxonomy" id="34407"/>
    <lineage>
        <taxon>Eukaryota</taxon>
        <taxon>Fungi</taxon>
        <taxon>Dikarya</taxon>
        <taxon>Ascomycota</taxon>
        <taxon>Pezizomycotina</taxon>
        <taxon>Sordariomycetes</taxon>
        <taxon>Hypocreomycetidae</taxon>
        <taxon>Glomerellales</taxon>
        <taxon>Glomerellaceae</taxon>
        <taxon>Colletotrichum</taxon>
        <taxon>Colletotrichum gloeosporioides species complex</taxon>
    </lineage>
</organism>
<evidence type="ECO:0000313" key="5">
    <source>
        <dbReference type="EMBL" id="KAK2773890.1"/>
    </source>
</evidence>
<evidence type="ECO:0000256" key="3">
    <source>
        <dbReference type="PROSITE-ProRule" id="PRU00023"/>
    </source>
</evidence>
<feature type="domain" description="Nephrocystin 3-like N-terminal" evidence="4">
    <location>
        <begin position="10"/>
        <end position="136"/>
    </location>
</feature>
<feature type="repeat" description="ANK" evidence="3">
    <location>
        <begin position="875"/>
        <end position="907"/>
    </location>
</feature>
<reference evidence="5" key="1">
    <citation type="submission" date="2023-02" db="EMBL/GenBank/DDBJ databases">
        <title>Colletotrichum kahawae CIFC_Que2 genome sequencing and assembly.</title>
        <authorList>
            <person name="Baroncelli R."/>
        </authorList>
    </citation>
    <scope>NUCLEOTIDE SEQUENCE</scope>
    <source>
        <strain evidence="5">CIFC_Que2</strain>
    </source>
</reference>
<keyword evidence="2 3" id="KW-0040">ANK repeat</keyword>
<gene>
    <name evidence="5" type="ORF">CKAH01_13357</name>
</gene>
<protein>
    <recommendedName>
        <fullName evidence="4">Nephrocystin 3-like N-terminal domain-containing protein</fullName>
    </recommendedName>
</protein>
<feature type="repeat" description="ANK" evidence="3">
    <location>
        <begin position="674"/>
        <end position="706"/>
    </location>
</feature>
<sequence>MRGVVAYLMEQSESSEDIVIRKPLYFFFDDKDSARKTSAGFVRSVPSQILVDERTSYLVKYLEIRDSTKDTEVEDNLWICLSTVIQRSREIVFQFVIDAIDEVLRGSAGETTTILDRLENLITQDLSGRVKLILSQREMPQNNFLETHSTIIDVDNDYNWQNVQAFVRRQIRKRVQRSQISASTGDIAENRIMEISQGNFLHARLALHQFSEGITNWSQPQIYKSLNQLTAISHGLVAAYCKLLSSIPRAHRNKARASFAILRVSKEKLTSRQLAFFATLYTQKLDKQPSLWSELQSQSDEFDNYLAETCGYLIRRAGDGLVDFNHTSVKDLFTDSTEGLSPEEQKVISTFEISEADAHAMMHTLCLSIFQLEGTDEVADLDATQIQSFARTPCFTYALRHSISHYEAATPRRKDSFSALLRNEEVLINYSPDGAPLHHAARCVDDAFYIQKLIDHPYINVNVLHASGTPLHVALDEKNRSGVDALLAHPDIDLGMRDSNLETPYLKTFEHAMWEPLSLRIMTMVPRGNFSIPIPGTSQLLDAGRHGWTDVEEIFVKMFPYQVLTQDPETKMHVLAHYAFFGHQEKLLRVMDHLPAQRVSLRSEVDHYDLLHLCANQNWEDIVHMMQRKYCLQSLSLDHMGRTLLHWALEYNWDIYKMDLSQYSMADLNKKDRDGLTAVHIAVTNRNMAALEILVASGASCLQKDNAGMSPAHIAADQGYRAALEYFIDIRDADFGITRTGVSLLHLIALWVDGAMIRRFVTSRKPAININSVDREHRTALHYAAKANNVSAVEALVTLGCNINGRDNNGKSPIHEAIRSGGPDAALRLLHLGADWRATDDFGQTCLHLSLRYNSESLVPRFLPLGMDIGAVDWFGMTPLHRACGAGNVDHVRELLHQGAAWDARNLCGRSPLELAVEARAKSTVEIVLSWVLTLPEAQINGSRDRVKRYFDSALKLACELELDSTRIGKMLKEAGADIDYSKVKVKRVYLLGPTAEKRNPIVPLGNGLHNPFDKFNSGPSG</sequence>
<dbReference type="PROSITE" id="PS50297">
    <property type="entry name" value="ANK_REP_REGION"/>
    <property type="match status" value="4"/>
</dbReference>
<proteinExistence type="predicted"/>
<name>A0AAD9YNB2_COLKA</name>
<dbReference type="InterPro" id="IPR036770">
    <property type="entry name" value="Ankyrin_rpt-contain_sf"/>
</dbReference>
<dbReference type="InterPro" id="IPR002110">
    <property type="entry name" value="Ankyrin_rpt"/>
</dbReference>
<dbReference type="InterPro" id="IPR056884">
    <property type="entry name" value="NPHP3-like_N"/>
</dbReference>
<keyword evidence="1" id="KW-0677">Repeat</keyword>
<feature type="repeat" description="ANK" evidence="3">
    <location>
        <begin position="809"/>
        <end position="841"/>
    </location>
</feature>